<comment type="function">
    <text evidence="2">Antitoxin component of a type II toxin-antitoxin (TA) system.</text>
</comment>
<dbReference type="InterPro" id="IPR036165">
    <property type="entry name" value="YefM-like_sf"/>
</dbReference>
<sequence>MSRRVSVAEAKNKLPSIIREVEQGSIVEITRYGKAVAIVLPERDYRRMVESRQGFWASLWKVRSLISSEGIAIDESDLRNLRDPLPGRVFAWTE</sequence>
<comment type="similarity">
    <text evidence="1 2">Belongs to the phD/YefM antitoxin family.</text>
</comment>
<evidence type="ECO:0000313" key="3">
    <source>
        <dbReference type="EMBL" id="MBI4595026.1"/>
    </source>
</evidence>
<evidence type="ECO:0000313" key="4">
    <source>
        <dbReference type="Proteomes" id="UP000772181"/>
    </source>
</evidence>
<reference evidence="3" key="1">
    <citation type="submission" date="2020-07" db="EMBL/GenBank/DDBJ databases">
        <title>Huge and variable diversity of episymbiotic CPR bacteria and DPANN archaea in groundwater ecosystems.</title>
        <authorList>
            <person name="He C.Y."/>
            <person name="Keren R."/>
            <person name="Whittaker M."/>
            <person name="Farag I.F."/>
            <person name="Doudna J."/>
            <person name="Cate J.H.D."/>
            <person name="Banfield J.F."/>
        </authorList>
    </citation>
    <scope>NUCLEOTIDE SEQUENCE</scope>
    <source>
        <strain evidence="3">NC_groundwater_1482_Ag_S-0.65um_47_24</strain>
    </source>
</reference>
<accession>A0A933GJJ1</accession>
<dbReference type="AlphaFoldDB" id="A0A933GJJ1"/>
<dbReference type="Gene3D" id="3.40.1620.10">
    <property type="entry name" value="YefM-like domain"/>
    <property type="match status" value="1"/>
</dbReference>
<gene>
    <name evidence="3" type="ORF">HY730_01450</name>
</gene>
<evidence type="ECO:0000256" key="2">
    <source>
        <dbReference type="RuleBase" id="RU362080"/>
    </source>
</evidence>
<dbReference type="Proteomes" id="UP000772181">
    <property type="component" value="Unassembled WGS sequence"/>
</dbReference>
<organism evidence="3 4">
    <name type="scientific">Tectimicrobiota bacterium</name>
    <dbReference type="NCBI Taxonomy" id="2528274"/>
    <lineage>
        <taxon>Bacteria</taxon>
        <taxon>Pseudomonadati</taxon>
        <taxon>Nitrospinota/Tectimicrobiota group</taxon>
        <taxon>Candidatus Tectimicrobiota</taxon>
    </lineage>
</organism>
<dbReference type="EMBL" id="JACQWF010000068">
    <property type="protein sequence ID" value="MBI4595026.1"/>
    <property type="molecule type" value="Genomic_DNA"/>
</dbReference>
<proteinExistence type="inferred from homology"/>
<protein>
    <recommendedName>
        <fullName evidence="2">Antitoxin</fullName>
    </recommendedName>
</protein>
<dbReference type="SUPFAM" id="SSF143120">
    <property type="entry name" value="YefM-like"/>
    <property type="match status" value="1"/>
</dbReference>
<dbReference type="NCBIfam" id="TIGR01552">
    <property type="entry name" value="phd_fam"/>
    <property type="match status" value="1"/>
</dbReference>
<comment type="caution">
    <text evidence="3">The sequence shown here is derived from an EMBL/GenBank/DDBJ whole genome shotgun (WGS) entry which is preliminary data.</text>
</comment>
<dbReference type="InterPro" id="IPR006442">
    <property type="entry name" value="Antitoxin_Phd/YefM"/>
</dbReference>
<evidence type="ECO:0000256" key="1">
    <source>
        <dbReference type="ARBA" id="ARBA00009981"/>
    </source>
</evidence>
<dbReference type="Pfam" id="PF02604">
    <property type="entry name" value="PhdYeFM_antitox"/>
    <property type="match status" value="1"/>
</dbReference>
<name>A0A933GJJ1_UNCTE</name>